<dbReference type="PANTHER" id="PTHR15427">
    <property type="entry name" value="EMILIN ELASTIN MICROFIBRIL INTERFACE-LOCATED PROTEIN ELASTIN MICROFIBRIL INTERFACER"/>
    <property type="match status" value="1"/>
</dbReference>
<dbReference type="Ensembl" id="ENSEEET00000061513.1">
    <property type="protein sequence ID" value="ENSEEEP00000054867.1"/>
    <property type="gene ID" value="ENSEEEG00000027966.1"/>
</dbReference>
<reference evidence="5" key="2">
    <citation type="submission" date="2025-05" db="UniProtKB">
        <authorList>
            <consortium name="Ensembl"/>
        </authorList>
    </citation>
    <scope>IDENTIFICATION</scope>
</reference>
<dbReference type="InterPro" id="IPR001073">
    <property type="entry name" value="C1q_dom"/>
</dbReference>
<dbReference type="PANTHER" id="PTHR15427:SF50">
    <property type="entry name" value="COMPLEMENT C1Q TUMOR NECROSIS FACTOR-RELATED PROTEIN 2-LIKE"/>
    <property type="match status" value="1"/>
</dbReference>
<comment type="subcellular location">
    <subcellularLocation>
        <location evidence="1">Secreted</location>
        <location evidence="1">Extracellular space</location>
        <location evidence="1">Extracellular matrix</location>
    </subcellularLocation>
</comment>
<feature type="domain" description="C1q" evidence="4">
    <location>
        <begin position="28"/>
        <end position="165"/>
    </location>
</feature>
<reference evidence="5 6" key="1">
    <citation type="submission" date="2020-05" db="EMBL/GenBank/DDBJ databases">
        <title>Electrophorus electricus (electric eel) genome, fEleEle1, primary haplotype.</title>
        <authorList>
            <person name="Myers G."/>
            <person name="Meyer A."/>
            <person name="Fedrigo O."/>
            <person name="Formenti G."/>
            <person name="Rhie A."/>
            <person name="Tracey A."/>
            <person name="Sims Y."/>
            <person name="Jarvis E.D."/>
        </authorList>
    </citation>
    <scope>NUCLEOTIDE SEQUENCE [LARGE SCALE GENOMIC DNA]</scope>
</reference>
<dbReference type="Gene3D" id="2.60.120.40">
    <property type="match status" value="1"/>
</dbReference>
<dbReference type="SMART" id="SM00110">
    <property type="entry name" value="C1Q"/>
    <property type="match status" value="1"/>
</dbReference>
<keyword evidence="2" id="KW-0964">Secreted</keyword>
<dbReference type="Ensembl" id="ENSEEET00000064917.1">
    <property type="protein sequence ID" value="ENSEEEP00000060097.1"/>
    <property type="gene ID" value="ENSEEEG00000027221.1"/>
</dbReference>
<keyword evidence="3" id="KW-0272">Extracellular matrix</keyword>
<evidence type="ECO:0000313" key="6">
    <source>
        <dbReference type="Proteomes" id="UP000314983"/>
    </source>
</evidence>
<dbReference type="GeneTree" id="ENSGT00940000163520"/>
<keyword evidence="6" id="KW-1185">Reference proteome</keyword>
<proteinExistence type="predicted"/>
<organism evidence="5 6">
    <name type="scientific">Electrophorus electricus</name>
    <name type="common">Electric eel</name>
    <name type="synonym">Gymnotus electricus</name>
    <dbReference type="NCBI Taxonomy" id="8005"/>
    <lineage>
        <taxon>Eukaryota</taxon>
        <taxon>Metazoa</taxon>
        <taxon>Chordata</taxon>
        <taxon>Craniata</taxon>
        <taxon>Vertebrata</taxon>
        <taxon>Euteleostomi</taxon>
        <taxon>Actinopterygii</taxon>
        <taxon>Neopterygii</taxon>
        <taxon>Teleostei</taxon>
        <taxon>Ostariophysi</taxon>
        <taxon>Gymnotiformes</taxon>
        <taxon>Gymnotoidei</taxon>
        <taxon>Gymnotidae</taxon>
        <taxon>Electrophorus</taxon>
    </lineage>
</organism>
<dbReference type="PRINTS" id="PR00007">
    <property type="entry name" value="COMPLEMNTC1Q"/>
</dbReference>
<evidence type="ECO:0000259" key="4">
    <source>
        <dbReference type="SMART" id="SM00110"/>
    </source>
</evidence>
<name>A0AAY5EUF4_ELEEL</name>
<dbReference type="Proteomes" id="UP000314983">
    <property type="component" value="Chromosome 6"/>
</dbReference>
<dbReference type="SUPFAM" id="SSF49842">
    <property type="entry name" value="TNF-like"/>
    <property type="match status" value="1"/>
</dbReference>
<dbReference type="InterPro" id="IPR050392">
    <property type="entry name" value="Collagen/C1q_domain"/>
</dbReference>
<protein>
    <recommendedName>
        <fullName evidence="4">C1q domain-containing protein</fullName>
    </recommendedName>
</protein>
<sequence>MLNNSLPALKTKMSMCSVSLNYDVLGFEFAERPKVAFSAALSASLGPASGIVNVVYSKVITNIGGAYNPNTGIFTAPVRGVYYIRFTTCSQNSGYNSGVQLYKNSEKLLYLYEYNYNGYQRYISGGITLQLEVGDAVHTRLPDTLMLYETDTNRNTFSGFLIFTM</sequence>
<accession>A0AAY5EUF4</accession>
<evidence type="ECO:0000313" key="5">
    <source>
        <dbReference type="Ensembl" id="ENSEEEP00000060097.1"/>
    </source>
</evidence>
<dbReference type="AlphaFoldDB" id="A0AAY5EUF4"/>
<evidence type="ECO:0000256" key="2">
    <source>
        <dbReference type="ARBA" id="ARBA00022525"/>
    </source>
</evidence>
<evidence type="ECO:0000256" key="1">
    <source>
        <dbReference type="ARBA" id="ARBA00004498"/>
    </source>
</evidence>
<dbReference type="InterPro" id="IPR008983">
    <property type="entry name" value="Tumour_necrosis_fac-like_dom"/>
</dbReference>
<dbReference type="Pfam" id="PF00386">
    <property type="entry name" value="C1q"/>
    <property type="match status" value="1"/>
</dbReference>
<evidence type="ECO:0000256" key="3">
    <source>
        <dbReference type="ARBA" id="ARBA00022530"/>
    </source>
</evidence>